<feature type="chain" id="PRO_5046936563" evidence="2">
    <location>
        <begin position="27"/>
        <end position="196"/>
    </location>
</feature>
<comment type="caution">
    <text evidence="3">The sequence shown here is derived from an EMBL/GenBank/DDBJ whole genome shotgun (WGS) entry which is preliminary data.</text>
</comment>
<evidence type="ECO:0000256" key="2">
    <source>
        <dbReference type="SAM" id="SignalP"/>
    </source>
</evidence>
<organism evidence="3 4">
    <name type="scientific">Candidatus Enterococcus murrayae</name>
    <dbReference type="NCBI Taxonomy" id="2815321"/>
    <lineage>
        <taxon>Bacteria</taxon>
        <taxon>Bacillati</taxon>
        <taxon>Bacillota</taxon>
        <taxon>Bacilli</taxon>
        <taxon>Lactobacillales</taxon>
        <taxon>Enterococcaceae</taxon>
        <taxon>Enterococcus</taxon>
    </lineage>
</organism>
<feature type="region of interest" description="Disordered" evidence="1">
    <location>
        <begin position="79"/>
        <end position="104"/>
    </location>
</feature>
<feature type="signal peptide" evidence="2">
    <location>
        <begin position="1"/>
        <end position="26"/>
    </location>
</feature>
<protein>
    <submittedName>
        <fullName evidence="3">Uncharacterized protein</fullName>
    </submittedName>
</protein>
<evidence type="ECO:0000313" key="3">
    <source>
        <dbReference type="EMBL" id="MBO0454190.1"/>
    </source>
</evidence>
<reference evidence="3 4" key="1">
    <citation type="submission" date="2021-03" db="EMBL/GenBank/DDBJ databases">
        <title>Enterococcal diversity collection.</title>
        <authorList>
            <person name="Gilmore M.S."/>
            <person name="Schwartzman J."/>
            <person name="Van Tyne D."/>
            <person name="Martin M."/>
            <person name="Earl A.M."/>
            <person name="Manson A.L."/>
            <person name="Straub T."/>
            <person name="Salamzade R."/>
            <person name="Saavedra J."/>
            <person name="Lebreton F."/>
            <person name="Prichula J."/>
            <person name="Schaufler K."/>
            <person name="Gaca A."/>
            <person name="Sgardioli B."/>
            <person name="Wagenaar J."/>
            <person name="Strong T."/>
        </authorList>
    </citation>
    <scope>NUCLEOTIDE SEQUENCE [LARGE SCALE GENOMIC DNA]</scope>
    <source>
        <strain evidence="3 4">MJM16</strain>
    </source>
</reference>
<dbReference type="RefSeq" id="WP_207109928.1">
    <property type="nucleotide sequence ID" value="NZ_JAFLVR010000051.1"/>
</dbReference>
<evidence type="ECO:0000256" key="1">
    <source>
        <dbReference type="SAM" id="MobiDB-lite"/>
    </source>
</evidence>
<sequence length="196" mass="21355">MKRMWTRSLVVAIGASIFLYSEHVFATTAIYDPLDPQNTITPVPNEDHEMSDYLLDDSAAVESSEINASKDQKAEVILEKPETDESSNDTAQAEDQLEGLLPDSKLRQKEAGDRFLTPSPYLPKLDGHPKNQVLMLDDDFFFSMNTVVVPPDSGGGSAGAPNDFSDLAQSAYLLSGVVLYGEASGKLTPRVSDHFA</sequence>
<gene>
    <name evidence="3" type="ORF">JZO85_18180</name>
</gene>
<accession>A0ABS3HL81</accession>
<name>A0ABS3HL81_9ENTE</name>
<keyword evidence="4" id="KW-1185">Reference proteome</keyword>
<dbReference type="Proteomes" id="UP000664495">
    <property type="component" value="Unassembled WGS sequence"/>
</dbReference>
<evidence type="ECO:0000313" key="4">
    <source>
        <dbReference type="Proteomes" id="UP000664495"/>
    </source>
</evidence>
<proteinExistence type="predicted"/>
<dbReference type="EMBL" id="JAFLVR010000051">
    <property type="protein sequence ID" value="MBO0454190.1"/>
    <property type="molecule type" value="Genomic_DNA"/>
</dbReference>
<keyword evidence="2" id="KW-0732">Signal</keyword>